<protein>
    <submittedName>
        <fullName evidence="13">Putative transcription factor SBP family</fullName>
    </submittedName>
    <submittedName>
        <fullName evidence="12">Squamosa promoter-binding 13A-like protein</fullName>
    </submittedName>
</protein>
<dbReference type="FunFam" id="4.10.1100.10:FF:000001">
    <property type="entry name" value="Squamosa promoter-binding-like protein 14"/>
    <property type="match status" value="1"/>
</dbReference>
<keyword evidence="5" id="KW-0805">Transcription regulation</keyword>
<dbReference type="Proteomes" id="UP000265566">
    <property type="component" value="Chromosome 8"/>
</dbReference>
<dbReference type="EnsemblPlants" id="KEH21018">
    <property type="protein sequence ID" value="KEH21018"/>
    <property type="gene ID" value="MTR_8g096780"/>
</dbReference>
<feature type="compositionally biased region" description="Polar residues" evidence="10">
    <location>
        <begin position="362"/>
        <end position="381"/>
    </location>
</feature>
<feature type="compositionally biased region" description="Low complexity" evidence="10">
    <location>
        <begin position="74"/>
        <end position="84"/>
    </location>
</feature>
<evidence type="ECO:0000259" key="11">
    <source>
        <dbReference type="PROSITE" id="PS51141"/>
    </source>
</evidence>
<dbReference type="STRING" id="3880.A0A072TVW9"/>
<dbReference type="GO" id="GO:0000976">
    <property type="term" value="F:transcription cis-regulatory region binding"/>
    <property type="evidence" value="ECO:0000318"/>
    <property type="project" value="GO_Central"/>
</dbReference>
<evidence type="ECO:0000256" key="5">
    <source>
        <dbReference type="ARBA" id="ARBA00023015"/>
    </source>
</evidence>
<evidence type="ECO:0000256" key="8">
    <source>
        <dbReference type="ARBA" id="ARBA00023242"/>
    </source>
</evidence>
<evidence type="ECO:0000256" key="2">
    <source>
        <dbReference type="ARBA" id="ARBA00022723"/>
    </source>
</evidence>
<keyword evidence="8" id="KW-0539">Nucleus</keyword>
<keyword evidence="7" id="KW-0804">Transcription</keyword>
<dbReference type="HOGENOM" id="CLU_042475_0_0_1"/>
<evidence type="ECO:0000313" key="12">
    <source>
        <dbReference type="EMBL" id="KEH21018.1"/>
    </source>
</evidence>
<dbReference type="InterPro" id="IPR004333">
    <property type="entry name" value="SBP_dom"/>
</dbReference>
<gene>
    <name evidence="12" type="ordered locus">MTR_8g096780</name>
    <name evidence="13" type="ORF">MtrunA17_Chr8g0386271</name>
</gene>
<dbReference type="InterPro" id="IPR044817">
    <property type="entry name" value="SBP-like"/>
</dbReference>
<dbReference type="PROSITE" id="PS51141">
    <property type="entry name" value="ZF_SBP"/>
    <property type="match status" value="1"/>
</dbReference>
<evidence type="ECO:0000256" key="3">
    <source>
        <dbReference type="ARBA" id="ARBA00022771"/>
    </source>
</evidence>
<dbReference type="InterPro" id="IPR036893">
    <property type="entry name" value="SBP_sf"/>
</dbReference>
<evidence type="ECO:0000313" key="15">
    <source>
        <dbReference type="Proteomes" id="UP000002051"/>
    </source>
</evidence>
<keyword evidence="6" id="KW-0238">DNA-binding</keyword>
<dbReference type="GO" id="GO:0005634">
    <property type="term" value="C:nucleus"/>
    <property type="evidence" value="ECO:0000318"/>
    <property type="project" value="GO_Central"/>
</dbReference>
<dbReference type="Gene3D" id="4.10.1100.10">
    <property type="entry name" value="Transcription factor, SBP-box domain"/>
    <property type="match status" value="1"/>
</dbReference>
<comment type="subcellular location">
    <subcellularLocation>
        <location evidence="1">Nucleus</location>
    </subcellularLocation>
</comment>
<dbReference type="EMBL" id="CM001224">
    <property type="protein sequence ID" value="KEH21018.1"/>
    <property type="molecule type" value="Genomic_DNA"/>
</dbReference>
<dbReference type="AlphaFoldDB" id="A0A072TVW9"/>
<evidence type="ECO:0000256" key="1">
    <source>
        <dbReference type="ARBA" id="ARBA00004123"/>
    </source>
</evidence>
<dbReference type="SUPFAM" id="SSF103612">
    <property type="entry name" value="SBT domain"/>
    <property type="match status" value="1"/>
</dbReference>
<dbReference type="GO" id="GO:0008270">
    <property type="term" value="F:zinc ion binding"/>
    <property type="evidence" value="ECO:0007669"/>
    <property type="project" value="UniProtKB-KW"/>
</dbReference>
<evidence type="ECO:0000256" key="4">
    <source>
        <dbReference type="ARBA" id="ARBA00022833"/>
    </source>
</evidence>
<keyword evidence="15" id="KW-1185">Reference proteome</keyword>
<dbReference type="PANTHER" id="PTHR31251:SF190">
    <property type="entry name" value="TRANSCRIPTION FACTOR SBP FAMILY-RELATED"/>
    <property type="match status" value="1"/>
</dbReference>
<dbReference type="Pfam" id="PF03110">
    <property type="entry name" value="SBP"/>
    <property type="match status" value="1"/>
</dbReference>
<evidence type="ECO:0000256" key="9">
    <source>
        <dbReference type="PROSITE-ProRule" id="PRU00470"/>
    </source>
</evidence>
<organism evidence="12 15">
    <name type="scientific">Medicago truncatula</name>
    <name type="common">Barrel medic</name>
    <name type="synonym">Medicago tribuloides</name>
    <dbReference type="NCBI Taxonomy" id="3880"/>
    <lineage>
        <taxon>Eukaryota</taxon>
        <taxon>Viridiplantae</taxon>
        <taxon>Streptophyta</taxon>
        <taxon>Embryophyta</taxon>
        <taxon>Tracheophyta</taxon>
        <taxon>Spermatophyta</taxon>
        <taxon>Magnoliopsida</taxon>
        <taxon>eudicotyledons</taxon>
        <taxon>Gunneridae</taxon>
        <taxon>Pentapetalae</taxon>
        <taxon>rosids</taxon>
        <taxon>fabids</taxon>
        <taxon>Fabales</taxon>
        <taxon>Fabaceae</taxon>
        <taxon>Papilionoideae</taxon>
        <taxon>50 kb inversion clade</taxon>
        <taxon>NPAAA clade</taxon>
        <taxon>Hologalegina</taxon>
        <taxon>IRL clade</taxon>
        <taxon>Trifolieae</taxon>
        <taxon>Medicago</taxon>
    </lineage>
</organism>
<evidence type="ECO:0000313" key="13">
    <source>
        <dbReference type="EMBL" id="RHN43296.1"/>
    </source>
</evidence>
<feature type="region of interest" description="Disordered" evidence="10">
    <location>
        <begin position="163"/>
        <end position="182"/>
    </location>
</feature>
<dbReference type="GO" id="GO:0001216">
    <property type="term" value="F:DNA-binding transcription activator activity"/>
    <property type="evidence" value="ECO:0000318"/>
    <property type="project" value="GO_Central"/>
</dbReference>
<accession>A0A072TVW9</accession>
<name>A0A072TVW9_MEDTR</name>
<dbReference type="PANTHER" id="PTHR31251">
    <property type="entry name" value="SQUAMOSA PROMOTER-BINDING-LIKE PROTEIN 4"/>
    <property type="match status" value="1"/>
</dbReference>
<dbReference type="Gramene" id="rna49844">
    <property type="protein sequence ID" value="RHN43296.1"/>
    <property type="gene ID" value="gene49844"/>
</dbReference>
<feature type="domain" description="SBP-type" evidence="11">
    <location>
        <begin position="96"/>
        <end position="173"/>
    </location>
</feature>
<reference evidence="12 15" key="1">
    <citation type="journal article" date="2011" name="Nature">
        <title>The Medicago genome provides insight into the evolution of rhizobial symbioses.</title>
        <authorList>
            <person name="Young N.D."/>
            <person name="Debelle F."/>
            <person name="Oldroyd G.E."/>
            <person name="Geurts R."/>
            <person name="Cannon S.B."/>
            <person name="Udvardi M.K."/>
            <person name="Benedito V.A."/>
            <person name="Mayer K.F."/>
            <person name="Gouzy J."/>
            <person name="Schoof H."/>
            <person name="Van de Peer Y."/>
            <person name="Proost S."/>
            <person name="Cook D.R."/>
            <person name="Meyers B.C."/>
            <person name="Spannagl M."/>
            <person name="Cheung F."/>
            <person name="De Mita S."/>
            <person name="Krishnakumar V."/>
            <person name="Gundlach H."/>
            <person name="Zhou S."/>
            <person name="Mudge J."/>
            <person name="Bharti A.K."/>
            <person name="Murray J.D."/>
            <person name="Naoumkina M.A."/>
            <person name="Rosen B."/>
            <person name="Silverstein K.A."/>
            <person name="Tang H."/>
            <person name="Rombauts S."/>
            <person name="Zhao P.X."/>
            <person name="Zhou P."/>
            <person name="Barbe V."/>
            <person name="Bardou P."/>
            <person name="Bechner M."/>
            <person name="Bellec A."/>
            <person name="Berger A."/>
            <person name="Berges H."/>
            <person name="Bidwell S."/>
            <person name="Bisseling T."/>
            <person name="Choisne N."/>
            <person name="Couloux A."/>
            <person name="Denny R."/>
            <person name="Deshpande S."/>
            <person name="Dai X."/>
            <person name="Doyle J.J."/>
            <person name="Dudez A.M."/>
            <person name="Farmer A.D."/>
            <person name="Fouteau S."/>
            <person name="Franken C."/>
            <person name="Gibelin C."/>
            <person name="Gish J."/>
            <person name="Goldstein S."/>
            <person name="Gonzalez A.J."/>
            <person name="Green P.J."/>
            <person name="Hallab A."/>
            <person name="Hartog M."/>
            <person name="Hua A."/>
            <person name="Humphray S.J."/>
            <person name="Jeong D.H."/>
            <person name="Jing Y."/>
            <person name="Jocker A."/>
            <person name="Kenton S.M."/>
            <person name="Kim D.J."/>
            <person name="Klee K."/>
            <person name="Lai H."/>
            <person name="Lang C."/>
            <person name="Lin S."/>
            <person name="Macmil S.L."/>
            <person name="Magdelenat G."/>
            <person name="Matthews L."/>
            <person name="McCorrison J."/>
            <person name="Monaghan E.L."/>
            <person name="Mun J.H."/>
            <person name="Najar F.Z."/>
            <person name="Nicholson C."/>
            <person name="Noirot C."/>
            <person name="O'Bleness M."/>
            <person name="Paule C.R."/>
            <person name="Poulain J."/>
            <person name="Prion F."/>
            <person name="Qin B."/>
            <person name="Qu C."/>
            <person name="Retzel E.F."/>
            <person name="Riddle C."/>
            <person name="Sallet E."/>
            <person name="Samain S."/>
            <person name="Samson N."/>
            <person name="Sanders I."/>
            <person name="Saurat O."/>
            <person name="Scarpelli C."/>
            <person name="Schiex T."/>
            <person name="Segurens B."/>
            <person name="Severin A.J."/>
            <person name="Sherrier D.J."/>
            <person name="Shi R."/>
            <person name="Sims S."/>
            <person name="Singer S.R."/>
            <person name="Sinharoy S."/>
            <person name="Sterck L."/>
            <person name="Viollet A."/>
            <person name="Wang B.B."/>
            <person name="Wang K."/>
            <person name="Wang M."/>
            <person name="Wang X."/>
            <person name="Warfsmann J."/>
            <person name="Weissenbach J."/>
            <person name="White D.D."/>
            <person name="White J.D."/>
            <person name="Wiley G.B."/>
            <person name="Wincker P."/>
            <person name="Xing Y."/>
            <person name="Yang L."/>
            <person name="Yao Z."/>
            <person name="Ying F."/>
            <person name="Zhai J."/>
            <person name="Zhou L."/>
            <person name="Zuber A."/>
            <person name="Denarie J."/>
            <person name="Dixon R.A."/>
            <person name="May G.D."/>
            <person name="Schwartz D.C."/>
            <person name="Rogers J."/>
            <person name="Quetier F."/>
            <person name="Town C.D."/>
            <person name="Roe B.A."/>
        </authorList>
    </citation>
    <scope>NUCLEOTIDE SEQUENCE [LARGE SCALE GENOMIC DNA]</scope>
    <source>
        <strain evidence="12">A17</strain>
        <strain evidence="14 15">cv. Jemalong A17</strain>
    </source>
</reference>
<reference evidence="12 15" key="2">
    <citation type="journal article" date="2014" name="BMC Genomics">
        <title>An improved genome release (version Mt4.0) for the model legume Medicago truncatula.</title>
        <authorList>
            <person name="Tang H."/>
            <person name="Krishnakumar V."/>
            <person name="Bidwell S."/>
            <person name="Rosen B."/>
            <person name="Chan A."/>
            <person name="Zhou S."/>
            <person name="Gentzbittel L."/>
            <person name="Childs K.L."/>
            <person name="Yandell M."/>
            <person name="Gundlach H."/>
            <person name="Mayer K.F."/>
            <person name="Schwartz D.C."/>
            <person name="Town C.D."/>
        </authorList>
    </citation>
    <scope>GENOME REANNOTATION</scope>
    <source>
        <strain evidence="12">A17</strain>
        <strain evidence="14 15">cv. Jemalong A17</strain>
    </source>
</reference>
<sequence length="390" mass="43351">MEWSNLKAPSWDLTEMDQGTLNNIETMDGSIRRFGDYRTKGDFSVDLKLGHVGNSSTESGLTKSKDVGGFTKMTSSSSSTSGSSKRARAINNGTQIVSCLVDGCQADLSNCRDYHRRHKVCELHSKTAQVTIGGHKQRFCQQCSRFHALEEFDEGKRSCRKRLDGHNRRRRKPQPEPITRSSSFLSNYQGTQLLPFSSSHVYPSTAMMNPTWVGGDVRLHSHNQHQQMHHLVDKQDLFLGTTSSTSSYKEGKQVSFIQNNQPTAAATMNNQPLPASSMSRTFSRTNPFSERYKMFCDNNTSCALSLLSSPVPQTHDHPENGLNQMVNTHSSFMQPLGLSLHDHSLGSVDSVLGSNDQSGHCSSMYNMGSSESHSQGNNNEASPLFPFQWD</sequence>
<reference evidence="14" key="3">
    <citation type="submission" date="2015-04" db="UniProtKB">
        <authorList>
            <consortium name="EnsemblPlants"/>
        </authorList>
    </citation>
    <scope>IDENTIFICATION</scope>
    <source>
        <strain evidence="14">cv. Jemalong A17</strain>
    </source>
</reference>
<evidence type="ECO:0000313" key="14">
    <source>
        <dbReference type="EnsemblPlants" id="KEH21018"/>
    </source>
</evidence>
<keyword evidence="3 9" id="KW-0863">Zinc-finger</keyword>
<keyword evidence="2" id="KW-0479">Metal-binding</keyword>
<feature type="region of interest" description="Disordered" evidence="10">
    <location>
        <begin position="55"/>
        <end position="87"/>
    </location>
</feature>
<evidence type="ECO:0000256" key="6">
    <source>
        <dbReference type="ARBA" id="ARBA00023125"/>
    </source>
</evidence>
<feature type="region of interest" description="Disordered" evidence="10">
    <location>
        <begin position="362"/>
        <end position="390"/>
    </location>
</feature>
<evidence type="ECO:0000256" key="7">
    <source>
        <dbReference type="ARBA" id="ARBA00023163"/>
    </source>
</evidence>
<dbReference type="Proteomes" id="UP000002051">
    <property type="component" value="Chromosome 8"/>
</dbReference>
<reference evidence="13" key="4">
    <citation type="journal article" date="2018" name="Nat. Plants">
        <title>Whole-genome landscape of Medicago truncatula symbiotic genes.</title>
        <authorList>
            <person name="Pecrix Y."/>
            <person name="Gamas P."/>
            <person name="Carrere S."/>
        </authorList>
    </citation>
    <scope>NUCLEOTIDE SEQUENCE</scope>
    <source>
        <tissue evidence="13">Leaves</tissue>
    </source>
</reference>
<evidence type="ECO:0000256" key="10">
    <source>
        <dbReference type="SAM" id="MobiDB-lite"/>
    </source>
</evidence>
<proteinExistence type="predicted"/>
<keyword evidence="4" id="KW-0862">Zinc</keyword>
<dbReference type="EMBL" id="PSQE01000008">
    <property type="protein sequence ID" value="RHN43296.1"/>
    <property type="molecule type" value="Genomic_DNA"/>
</dbReference>